<dbReference type="Proteomes" id="UP001519287">
    <property type="component" value="Unassembled WGS sequence"/>
</dbReference>
<organism evidence="2 3">
    <name type="scientific">Paenibacillus eucommiae</name>
    <dbReference type="NCBI Taxonomy" id="1355755"/>
    <lineage>
        <taxon>Bacteria</taxon>
        <taxon>Bacillati</taxon>
        <taxon>Bacillota</taxon>
        <taxon>Bacilli</taxon>
        <taxon>Bacillales</taxon>
        <taxon>Paenibacillaceae</taxon>
        <taxon>Paenibacillus</taxon>
    </lineage>
</organism>
<dbReference type="InterPro" id="IPR016181">
    <property type="entry name" value="Acyl_CoA_acyltransferase"/>
</dbReference>
<evidence type="ECO:0000313" key="3">
    <source>
        <dbReference type="Proteomes" id="UP001519287"/>
    </source>
</evidence>
<comment type="caution">
    <text evidence="2">The sequence shown here is derived from an EMBL/GenBank/DDBJ whole genome shotgun (WGS) entry which is preliminary data.</text>
</comment>
<name>A0ABS4J3X8_9BACL</name>
<feature type="domain" description="N-acetyltransferase" evidence="1">
    <location>
        <begin position="8"/>
        <end position="134"/>
    </location>
</feature>
<keyword evidence="3" id="KW-1185">Reference proteome</keyword>
<dbReference type="SUPFAM" id="SSF55729">
    <property type="entry name" value="Acyl-CoA N-acyltransferases (Nat)"/>
    <property type="match status" value="1"/>
</dbReference>
<dbReference type="Gene3D" id="3.40.630.30">
    <property type="match status" value="1"/>
</dbReference>
<gene>
    <name evidence="2" type="ORF">J2Z66_006190</name>
</gene>
<dbReference type="EMBL" id="JAGGLB010000026">
    <property type="protein sequence ID" value="MBP1994551.1"/>
    <property type="molecule type" value="Genomic_DNA"/>
</dbReference>
<dbReference type="PANTHER" id="PTHR43233">
    <property type="entry name" value="FAMILY N-ACETYLTRANSFERASE, PUTATIVE (AFU_ORTHOLOGUE AFUA_6G03350)-RELATED"/>
    <property type="match status" value="1"/>
</dbReference>
<dbReference type="PROSITE" id="PS51186">
    <property type="entry name" value="GNAT"/>
    <property type="match status" value="1"/>
</dbReference>
<dbReference type="RefSeq" id="WP_376774504.1">
    <property type="nucleotide sequence ID" value="NZ_JAGGLB010000026.1"/>
</dbReference>
<dbReference type="CDD" id="cd04301">
    <property type="entry name" value="NAT_SF"/>
    <property type="match status" value="1"/>
</dbReference>
<dbReference type="InterPro" id="IPR053144">
    <property type="entry name" value="Acetyltransferase_Butenolide"/>
</dbReference>
<evidence type="ECO:0000313" key="2">
    <source>
        <dbReference type="EMBL" id="MBP1994551.1"/>
    </source>
</evidence>
<dbReference type="InterPro" id="IPR000182">
    <property type="entry name" value="GNAT_dom"/>
</dbReference>
<accession>A0ABS4J3X8</accession>
<sequence>MEQAYGDFIISDDKSLLKIETICDFLSRSYWANQRPVETTIKSIHNSICYGIYLGDKQVGYARIVTDWATIYYLCDVFIDEDYRGKGLGKKLVEIITEQYEGMMGLLGTLDAHELYEQYGFIRNTERFMNRRPR</sequence>
<dbReference type="PANTHER" id="PTHR43233:SF1">
    <property type="entry name" value="FAMILY N-ACETYLTRANSFERASE, PUTATIVE (AFU_ORTHOLOGUE AFUA_6G03350)-RELATED"/>
    <property type="match status" value="1"/>
</dbReference>
<reference evidence="2 3" key="1">
    <citation type="submission" date="2021-03" db="EMBL/GenBank/DDBJ databases">
        <title>Genomic Encyclopedia of Type Strains, Phase IV (KMG-IV): sequencing the most valuable type-strain genomes for metagenomic binning, comparative biology and taxonomic classification.</title>
        <authorList>
            <person name="Goeker M."/>
        </authorList>
    </citation>
    <scope>NUCLEOTIDE SEQUENCE [LARGE SCALE GENOMIC DNA]</scope>
    <source>
        <strain evidence="2 3">DSM 26048</strain>
    </source>
</reference>
<protein>
    <submittedName>
        <fullName evidence="2">GNAT superfamily N-acetyltransferase</fullName>
    </submittedName>
</protein>
<evidence type="ECO:0000259" key="1">
    <source>
        <dbReference type="PROSITE" id="PS51186"/>
    </source>
</evidence>
<proteinExistence type="predicted"/>
<dbReference type="Pfam" id="PF13508">
    <property type="entry name" value="Acetyltransf_7"/>
    <property type="match status" value="1"/>
</dbReference>